<evidence type="ECO:0000313" key="3">
    <source>
        <dbReference type="EMBL" id="KAL3848014.1"/>
    </source>
</evidence>
<dbReference type="Proteomes" id="UP001634394">
    <property type="component" value="Unassembled WGS sequence"/>
</dbReference>
<protein>
    <submittedName>
        <fullName evidence="3">Uncharacterized protein</fullName>
    </submittedName>
</protein>
<proteinExistence type="predicted"/>
<accession>A0ABD3UES6</accession>
<evidence type="ECO:0000256" key="1">
    <source>
        <dbReference type="SAM" id="MobiDB-lite"/>
    </source>
</evidence>
<evidence type="ECO:0000256" key="2">
    <source>
        <dbReference type="SAM" id="Phobius"/>
    </source>
</evidence>
<organism evidence="3 4">
    <name type="scientific">Sinanodonta woodiana</name>
    <name type="common">Chinese pond mussel</name>
    <name type="synonym">Anodonta woodiana</name>
    <dbReference type="NCBI Taxonomy" id="1069815"/>
    <lineage>
        <taxon>Eukaryota</taxon>
        <taxon>Metazoa</taxon>
        <taxon>Spiralia</taxon>
        <taxon>Lophotrochozoa</taxon>
        <taxon>Mollusca</taxon>
        <taxon>Bivalvia</taxon>
        <taxon>Autobranchia</taxon>
        <taxon>Heteroconchia</taxon>
        <taxon>Palaeoheterodonta</taxon>
        <taxon>Unionida</taxon>
        <taxon>Unionoidea</taxon>
        <taxon>Unionidae</taxon>
        <taxon>Unioninae</taxon>
        <taxon>Sinanodonta</taxon>
    </lineage>
</organism>
<evidence type="ECO:0000313" key="4">
    <source>
        <dbReference type="Proteomes" id="UP001634394"/>
    </source>
</evidence>
<dbReference type="EMBL" id="JBJQND010000016">
    <property type="protein sequence ID" value="KAL3848014.1"/>
    <property type="molecule type" value="Genomic_DNA"/>
</dbReference>
<keyword evidence="2" id="KW-1133">Transmembrane helix</keyword>
<keyword evidence="2" id="KW-0472">Membrane</keyword>
<gene>
    <name evidence="3" type="ORF">ACJMK2_018899</name>
</gene>
<feature type="transmembrane region" description="Helical" evidence="2">
    <location>
        <begin position="14"/>
        <end position="37"/>
    </location>
</feature>
<sequence length="143" mass="16180">MLCPAVSDPFYGPYYRLFAFVHQMLALPLLGKLIVFISQTAGIKPDSHVNEIQAFKGSNQAHQRGDKPAQESRGGNLIEEADRLLQFRRKDDKLMNGVRERKITREELSNASLQNEENGNIPNEKEPVMENMCNINNGHIKGM</sequence>
<keyword evidence="4" id="KW-1185">Reference proteome</keyword>
<name>A0ABD3UES6_SINWO</name>
<dbReference type="AlphaFoldDB" id="A0ABD3UES6"/>
<keyword evidence="2" id="KW-0812">Transmembrane</keyword>
<reference evidence="3 4" key="1">
    <citation type="submission" date="2024-11" db="EMBL/GenBank/DDBJ databases">
        <title>Chromosome-level genome assembly of the freshwater bivalve Anodonta woodiana.</title>
        <authorList>
            <person name="Chen X."/>
        </authorList>
    </citation>
    <scope>NUCLEOTIDE SEQUENCE [LARGE SCALE GENOMIC DNA]</scope>
    <source>
        <strain evidence="3">MN2024</strain>
        <tissue evidence="3">Gills</tissue>
    </source>
</reference>
<feature type="region of interest" description="Disordered" evidence="1">
    <location>
        <begin position="56"/>
        <end position="76"/>
    </location>
</feature>
<comment type="caution">
    <text evidence="3">The sequence shown here is derived from an EMBL/GenBank/DDBJ whole genome shotgun (WGS) entry which is preliminary data.</text>
</comment>